<comment type="catalytic activity">
    <reaction evidence="14">
        <text>3'-phosphoadenylyl sulfate + H2O = adenosine 5'-phosphosulfate + phosphate</text>
        <dbReference type="Rhea" id="RHEA:77639"/>
        <dbReference type="ChEBI" id="CHEBI:15377"/>
        <dbReference type="ChEBI" id="CHEBI:43474"/>
        <dbReference type="ChEBI" id="CHEBI:58243"/>
        <dbReference type="ChEBI" id="CHEBI:58339"/>
        <dbReference type="EC" id="3.1.3.7"/>
    </reaction>
    <physiologicalReaction direction="left-to-right" evidence="14">
        <dbReference type="Rhea" id="RHEA:77640"/>
    </physiologicalReaction>
</comment>
<evidence type="ECO:0000256" key="14">
    <source>
        <dbReference type="ARBA" id="ARBA00044484"/>
    </source>
</evidence>
<comment type="catalytic activity">
    <reaction evidence="13">
        <text>adenosine 3',5'-bisphosphate + H2O = AMP + phosphate</text>
        <dbReference type="Rhea" id="RHEA:10040"/>
        <dbReference type="ChEBI" id="CHEBI:15377"/>
        <dbReference type="ChEBI" id="CHEBI:43474"/>
        <dbReference type="ChEBI" id="CHEBI:58343"/>
        <dbReference type="ChEBI" id="CHEBI:456215"/>
        <dbReference type="EC" id="3.1.3.7"/>
    </reaction>
    <physiologicalReaction direction="left-to-right" evidence="13">
        <dbReference type="Rhea" id="RHEA:10041"/>
    </physiologicalReaction>
</comment>
<dbReference type="GO" id="GO:0008441">
    <property type="term" value="F:3'(2'),5'-bisphosphate nucleotidase activity"/>
    <property type="evidence" value="ECO:0007669"/>
    <property type="project" value="UniProtKB-EC"/>
</dbReference>
<comment type="similarity">
    <text evidence="2">Belongs to the inositol monophosphatase superfamily.</text>
</comment>
<dbReference type="SUPFAM" id="SSF56655">
    <property type="entry name" value="Carbohydrate phosphatase"/>
    <property type="match status" value="1"/>
</dbReference>
<comment type="catalytic activity">
    <reaction evidence="10">
        <text>1D-myo-inositol 1,3,4-trisphosphate + H2O = 1D-myo-inositol 3,4-bisphosphate + phosphate</text>
        <dbReference type="Rhea" id="RHEA:70319"/>
        <dbReference type="ChEBI" id="CHEBI:15377"/>
        <dbReference type="ChEBI" id="CHEBI:43474"/>
        <dbReference type="ChEBI" id="CHEBI:58414"/>
        <dbReference type="ChEBI" id="CHEBI:83241"/>
    </reaction>
    <physiologicalReaction direction="left-to-right" evidence="10">
        <dbReference type="Rhea" id="RHEA:70320"/>
    </physiologicalReaction>
</comment>
<evidence type="ECO:0000256" key="8">
    <source>
        <dbReference type="ARBA" id="ARBA00040342"/>
    </source>
</evidence>
<keyword evidence="7 18" id="KW-0460">Magnesium</keyword>
<dbReference type="EMBL" id="JAINUG010000341">
    <property type="protein sequence ID" value="KAJ8377761.1"/>
    <property type="molecule type" value="Genomic_DNA"/>
</dbReference>
<evidence type="ECO:0000256" key="6">
    <source>
        <dbReference type="ARBA" id="ARBA00022801"/>
    </source>
</evidence>
<dbReference type="PROSITE" id="PS00630">
    <property type="entry name" value="IMP_2"/>
    <property type="match status" value="1"/>
</dbReference>
<organism evidence="19 20">
    <name type="scientific">Aldrovandia affinis</name>
    <dbReference type="NCBI Taxonomy" id="143900"/>
    <lineage>
        <taxon>Eukaryota</taxon>
        <taxon>Metazoa</taxon>
        <taxon>Chordata</taxon>
        <taxon>Craniata</taxon>
        <taxon>Vertebrata</taxon>
        <taxon>Euteleostomi</taxon>
        <taxon>Actinopterygii</taxon>
        <taxon>Neopterygii</taxon>
        <taxon>Teleostei</taxon>
        <taxon>Notacanthiformes</taxon>
        <taxon>Halosauridae</taxon>
        <taxon>Aldrovandia</taxon>
    </lineage>
</organism>
<protein>
    <recommendedName>
        <fullName evidence="8">3'(2'),5'-bisphosphate nucleotidase 1</fullName>
        <ecNumber evidence="15">3.1.3.57</ecNumber>
        <ecNumber evidence="3">3.1.3.7</ecNumber>
    </recommendedName>
    <alternativeName>
        <fullName evidence="16">3'-phosphoadenosine 5'-phosphate phosphatase</fullName>
    </alternativeName>
    <alternativeName>
        <fullName evidence="9">Bisphosphate 3'-nucleotidase 1</fullName>
    </alternativeName>
    <alternativeName>
        <fullName evidence="17">Inositol-polyphosphate 1-phosphatase</fullName>
    </alternativeName>
</protein>
<comment type="caution">
    <text evidence="19">The sequence shown here is derived from an EMBL/GenBank/DDBJ whole genome shotgun (WGS) entry which is preliminary data.</text>
</comment>
<dbReference type="GO" id="GO:0046872">
    <property type="term" value="F:metal ion binding"/>
    <property type="evidence" value="ECO:0007669"/>
    <property type="project" value="UniProtKB-KW"/>
</dbReference>
<sequence length="181" mass="19517">LLDHVTVLIGIAYKGKAIAGVINQPFFNYQSGTDAVLGRTLWGMLGLGSFGFKLQEVPEGRRIVMTTRSHSNKVVTDCVAAMEPHEVIRVGGAGNKIIQLVEGKASAYVFASPGCKKWDTCGPEAILHAVGGKLTDILGKPYRYEADVKHMNSSGVLATLRNHQYYSSRVPESVLKALASD</sequence>
<comment type="cofactor">
    <cofactor evidence="1 18">
        <name>Mg(2+)</name>
        <dbReference type="ChEBI" id="CHEBI:18420"/>
    </cofactor>
</comment>
<evidence type="ECO:0000256" key="16">
    <source>
        <dbReference type="ARBA" id="ARBA00044544"/>
    </source>
</evidence>
<dbReference type="PANTHER" id="PTHR43028">
    <property type="entry name" value="3'(2'),5'-BISPHOSPHATE NUCLEOTIDASE 1"/>
    <property type="match status" value="1"/>
</dbReference>
<evidence type="ECO:0000313" key="20">
    <source>
        <dbReference type="Proteomes" id="UP001221898"/>
    </source>
</evidence>
<name>A0AAD7RCH9_9TELE</name>
<dbReference type="InterPro" id="IPR050725">
    <property type="entry name" value="CysQ/Inositol_MonoPase"/>
</dbReference>
<evidence type="ECO:0000256" key="11">
    <source>
        <dbReference type="ARBA" id="ARBA00044466"/>
    </source>
</evidence>
<evidence type="ECO:0000256" key="2">
    <source>
        <dbReference type="ARBA" id="ARBA00009759"/>
    </source>
</evidence>
<evidence type="ECO:0000256" key="9">
    <source>
        <dbReference type="ARBA" id="ARBA00041815"/>
    </source>
</evidence>
<evidence type="ECO:0000256" key="4">
    <source>
        <dbReference type="ARBA" id="ARBA00022671"/>
    </source>
</evidence>
<evidence type="ECO:0000256" key="10">
    <source>
        <dbReference type="ARBA" id="ARBA00044465"/>
    </source>
</evidence>
<evidence type="ECO:0000256" key="1">
    <source>
        <dbReference type="ARBA" id="ARBA00001946"/>
    </source>
</evidence>
<dbReference type="AlphaFoldDB" id="A0AAD7RCH9"/>
<evidence type="ECO:0000256" key="7">
    <source>
        <dbReference type="ARBA" id="ARBA00022842"/>
    </source>
</evidence>
<comment type="catalytic activity">
    <reaction evidence="11">
        <text>adenosine 2',5'-bisphosphate + H2O = AMP + phosphate</text>
        <dbReference type="Rhea" id="RHEA:77643"/>
        <dbReference type="ChEBI" id="CHEBI:15377"/>
        <dbReference type="ChEBI" id="CHEBI:43474"/>
        <dbReference type="ChEBI" id="CHEBI:194156"/>
        <dbReference type="ChEBI" id="CHEBI:456215"/>
        <dbReference type="EC" id="3.1.3.7"/>
    </reaction>
    <physiologicalReaction direction="left-to-right" evidence="11">
        <dbReference type="Rhea" id="RHEA:77644"/>
    </physiologicalReaction>
</comment>
<dbReference type="FunFam" id="3.40.190.80:FF:000006">
    <property type="entry name" value="Bisphosphate nucleotidase 1"/>
    <property type="match status" value="1"/>
</dbReference>
<evidence type="ECO:0000256" key="12">
    <source>
        <dbReference type="ARBA" id="ARBA00044478"/>
    </source>
</evidence>
<dbReference type="GO" id="GO:0004441">
    <property type="term" value="F:inositol-1,4-bisphosphate 1-phosphatase activity"/>
    <property type="evidence" value="ECO:0007669"/>
    <property type="project" value="UniProtKB-EC"/>
</dbReference>
<dbReference type="InterPro" id="IPR000760">
    <property type="entry name" value="Inositol_monophosphatase-like"/>
</dbReference>
<accession>A0AAD7RCH9</accession>
<feature type="non-terminal residue" evidence="19">
    <location>
        <position position="181"/>
    </location>
</feature>
<dbReference type="EC" id="3.1.3.57" evidence="15"/>
<keyword evidence="6" id="KW-0378">Hydrolase</keyword>
<feature type="binding site" evidence="18">
    <location>
        <position position="119"/>
    </location>
    <ligand>
        <name>Mg(2+)</name>
        <dbReference type="ChEBI" id="CHEBI:18420"/>
        <label>1</label>
        <note>catalytic</note>
    </ligand>
</feature>
<evidence type="ECO:0000313" key="19">
    <source>
        <dbReference type="EMBL" id="KAJ8377761.1"/>
    </source>
</evidence>
<dbReference type="Proteomes" id="UP001221898">
    <property type="component" value="Unassembled WGS sequence"/>
</dbReference>
<gene>
    <name evidence="19" type="ORF">AAFF_G00254340</name>
</gene>
<dbReference type="EC" id="3.1.3.7" evidence="3"/>
<dbReference type="GO" id="GO:0046854">
    <property type="term" value="P:phosphatidylinositol phosphate biosynthetic process"/>
    <property type="evidence" value="ECO:0007669"/>
    <property type="project" value="InterPro"/>
</dbReference>
<evidence type="ECO:0000256" key="15">
    <source>
        <dbReference type="ARBA" id="ARBA00044519"/>
    </source>
</evidence>
<proteinExistence type="inferred from homology"/>
<dbReference type="Pfam" id="PF00459">
    <property type="entry name" value="Inositol_P"/>
    <property type="match status" value="1"/>
</dbReference>
<keyword evidence="20" id="KW-1185">Reference proteome</keyword>
<evidence type="ECO:0000256" key="5">
    <source>
        <dbReference type="ARBA" id="ARBA00022723"/>
    </source>
</evidence>
<keyword evidence="4" id="KW-0452">Lithium</keyword>
<dbReference type="Gene3D" id="3.40.190.80">
    <property type="match status" value="1"/>
</dbReference>
<dbReference type="Gene3D" id="3.30.540.10">
    <property type="entry name" value="Fructose-1,6-Bisphosphatase, subunit A, domain 1"/>
    <property type="match status" value="1"/>
</dbReference>
<dbReference type="InterPro" id="IPR020550">
    <property type="entry name" value="Inositol_monophosphatase_CS"/>
</dbReference>
<keyword evidence="5 18" id="KW-0479">Metal-binding</keyword>
<dbReference type="PANTHER" id="PTHR43028:SF5">
    <property type="entry name" value="3'(2'),5'-BISPHOSPHATE NUCLEOTIDASE 1"/>
    <property type="match status" value="1"/>
</dbReference>
<evidence type="ECO:0000256" key="13">
    <source>
        <dbReference type="ARBA" id="ARBA00044479"/>
    </source>
</evidence>
<reference evidence="19" key="1">
    <citation type="journal article" date="2023" name="Science">
        <title>Genome structures resolve the early diversification of teleost fishes.</title>
        <authorList>
            <person name="Parey E."/>
            <person name="Louis A."/>
            <person name="Montfort J."/>
            <person name="Bouchez O."/>
            <person name="Roques C."/>
            <person name="Iampietro C."/>
            <person name="Lluch J."/>
            <person name="Castinel A."/>
            <person name="Donnadieu C."/>
            <person name="Desvignes T."/>
            <person name="Floi Bucao C."/>
            <person name="Jouanno E."/>
            <person name="Wen M."/>
            <person name="Mejri S."/>
            <person name="Dirks R."/>
            <person name="Jansen H."/>
            <person name="Henkel C."/>
            <person name="Chen W.J."/>
            <person name="Zahm M."/>
            <person name="Cabau C."/>
            <person name="Klopp C."/>
            <person name="Thompson A.W."/>
            <person name="Robinson-Rechavi M."/>
            <person name="Braasch I."/>
            <person name="Lecointre G."/>
            <person name="Bobe J."/>
            <person name="Postlethwait J.H."/>
            <person name="Berthelot C."/>
            <person name="Roest Crollius H."/>
            <person name="Guiguen Y."/>
        </authorList>
    </citation>
    <scope>NUCLEOTIDE SEQUENCE</scope>
    <source>
        <strain evidence="19">NC1722</strain>
    </source>
</reference>
<comment type="catalytic activity">
    <reaction evidence="12">
        <text>1D-myo-inositol 1,4-bisphosphate + H2O = 1D-myo-inositol 4-phosphate + phosphate</text>
        <dbReference type="Rhea" id="RHEA:15553"/>
        <dbReference type="ChEBI" id="CHEBI:15377"/>
        <dbReference type="ChEBI" id="CHEBI:43474"/>
        <dbReference type="ChEBI" id="CHEBI:58282"/>
        <dbReference type="ChEBI" id="CHEBI:58469"/>
        <dbReference type="EC" id="3.1.3.57"/>
    </reaction>
    <physiologicalReaction direction="left-to-right" evidence="12">
        <dbReference type="Rhea" id="RHEA:15554"/>
    </physiologicalReaction>
</comment>
<evidence type="ECO:0000256" key="3">
    <source>
        <dbReference type="ARBA" id="ARBA00012633"/>
    </source>
</evidence>
<evidence type="ECO:0000256" key="18">
    <source>
        <dbReference type="PIRSR" id="PIRSR600760-2"/>
    </source>
</evidence>
<evidence type="ECO:0000256" key="17">
    <source>
        <dbReference type="ARBA" id="ARBA00044554"/>
    </source>
</evidence>